<dbReference type="GO" id="GO:0003676">
    <property type="term" value="F:nucleic acid binding"/>
    <property type="evidence" value="ECO:0007669"/>
    <property type="project" value="InterPro"/>
</dbReference>
<dbReference type="InterPro" id="IPR044730">
    <property type="entry name" value="RNase_H-like_dom_plant"/>
</dbReference>
<sequence>MRIPLPQSVAEVKALGCRRAVQFAIEIGLQEVIFEGDAVVVIQAAKDGLADQSMYGHLIGGILQQASELCRFEFFCVNRTCNRVANALASRTSVGLDLQFWLEDCPGDIAPLVFADVP</sequence>
<evidence type="ECO:0000313" key="2">
    <source>
        <dbReference type="EnsemblPlants" id="QL03p051231:mrna:CDS:1"/>
    </source>
</evidence>
<dbReference type="InterPro" id="IPR052929">
    <property type="entry name" value="RNase_H-like_EbsB-rel"/>
</dbReference>
<dbReference type="InParanoid" id="A0A7N2L8S2"/>
<organism evidence="2 3">
    <name type="scientific">Quercus lobata</name>
    <name type="common">Valley oak</name>
    <dbReference type="NCBI Taxonomy" id="97700"/>
    <lineage>
        <taxon>Eukaryota</taxon>
        <taxon>Viridiplantae</taxon>
        <taxon>Streptophyta</taxon>
        <taxon>Embryophyta</taxon>
        <taxon>Tracheophyta</taxon>
        <taxon>Spermatophyta</taxon>
        <taxon>Magnoliopsida</taxon>
        <taxon>eudicotyledons</taxon>
        <taxon>Gunneridae</taxon>
        <taxon>Pentapetalae</taxon>
        <taxon>rosids</taxon>
        <taxon>fabids</taxon>
        <taxon>Fagales</taxon>
        <taxon>Fagaceae</taxon>
        <taxon>Quercus</taxon>
    </lineage>
</organism>
<dbReference type="PANTHER" id="PTHR47074:SF48">
    <property type="entry name" value="POLYNUCLEOTIDYL TRANSFERASE, RIBONUCLEASE H-LIKE SUPERFAMILY PROTEIN"/>
    <property type="match status" value="1"/>
</dbReference>
<proteinExistence type="predicted"/>
<reference evidence="2 3" key="1">
    <citation type="journal article" date="2016" name="G3 (Bethesda)">
        <title>First Draft Assembly and Annotation of the Genome of a California Endemic Oak Quercus lobata Nee (Fagaceae).</title>
        <authorList>
            <person name="Sork V.L."/>
            <person name="Fitz-Gibbon S.T."/>
            <person name="Puiu D."/>
            <person name="Crepeau M."/>
            <person name="Gugger P.F."/>
            <person name="Sherman R."/>
            <person name="Stevens K."/>
            <person name="Langley C.H."/>
            <person name="Pellegrini M."/>
            <person name="Salzberg S.L."/>
        </authorList>
    </citation>
    <scope>NUCLEOTIDE SEQUENCE [LARGE SCALE GENOMIC DNA]</scope>
    <source>
        <strain evidence="2 3">cv. SW786</strain>
    </source>
</reference>
<reference evidence="2" key="2">
    <citation type="submission" date="2021-01" db="UniProtKB">
        <authorList>
            <consortium name="EnsemblPlants"/>
        </authorList>
    </citation>
    <scope>IDENTIFICATION</scope>
</reference>
<accession>A0A7N2L8S2</accession>
<dbReference type="Proteomes" id="UP000594261">
    <property type="component" value="Chromosome 3"/>
</dbReference>
<keyword evidence="3" id="KW-1185">Reference proteome</keyword>
<dbReference type="EnsemblPlants" id="QL03p051231:mrna">
    <property type="protein sequence ID" value="QL03p051231:mrna:CDS:1"/>
    <property type="gene ID" value="QL03p051231"/>
</dbReference>
<dbReference type="Gramene" id="QL03p051231:mrna">
    <property type="protein sequence ID" value="QL03p051231:mrna:CDS:1"/>
    <property type="gene ID" value="QL03p051231"/>
</dbReference>
<dbReference type="Gene3D" id="3.30.420.10">
    <property type="entry name" value="Ribonuclease H-like superfamily/Ribonuclease H"/>
    <property type="match status" value="1"/>
</dbReference>
<dbReference type="AlphaFoldDB" id="A0A7N2L8S2"/>
<dbReference type="CDD" id="cd06222">
    <property type="entry name" value="RNase_H_like"/>
    <property type="match status" value="1"/>
</dbReference>
<protein>
    <recommendedName>
        <fullName evidence="1">RNase H type-1 domain-containing protein</fullName>
    </recommendedName>
</protein>
<evidence type="ECO:0000313" key="3">
    <source>
        <dbReference type="Proteomes" id="UP000594261"/>
    </source>
</evidence>
<dbReference type="InterPro" id="IPR036397">
    <property type="entry name" value="RNaseH_sf"/>
</dbReference>
<evidence type="ECO:0000259" key="1">
    <source>
        <dbReference type="Pfam" id="PF13456"/>
    </source>
</evidence>
<dbReference type="InterPro" id="IPR002156">
    <property type="entry name" value="RNaseH_domain"/>
</dbReference>
<dbReference type="Pfam" id="PF13456">
    <property type="entry name" value="RVT_3"/>
    <property type="match status" value="1"/>
</dbReference>
<name>A0A7N2L8S2_QUELO</name>
<feature type="domain" description="RNase H type-1" evidence="1">
    <location>
        <begin position="8"/>
        <end position="91"/>
    </location>
</feature>
<dbReference type="GO" id="GO:0004523">
    <property type="term" value="F:RNA-DNA hybrid ribonuclease activity"/>
    <property type="evidence" value="ECO:0007669"/>
    <property type="project" value="InterPro"/>
</dbReference>
<dbReference type="EMBL" id="LRBV02000003">
    <property type="status" value="NOT_ANNOTATED_CDS"/>
    <property type="molecule type" value="Genomic_DNA"/>
</dbReference>
<dbReference type="PANTHER" id="PTHR47074">
    <property type="entry name" value="BNAC02G40300D PROTEIN"/>
    <property type="match status" value="1"/>
</dbReference>